<dbReference type="RefSeq" id="WP_025079266.1">
    <property type="nucleotide sequence ID" value="NZ_BAKO01000078.1"/>
</dbReference>
<dbReference type="EMBL" id="CP012075">
    <property type="protein sequence ID" value="AKU70502.1"/>
    <property type="molecule type" value="Genomic_DNA"/>
</dbReference>
<dbReference type="InterPro" id="IPR050905">
    <property type="entry name" value="Plant_NBS-LRR"/>
</dbReference>
<evidence type="ECO:0000313" key="4">
    <source>
        <dbReference type="Proteomes" id="UP000682005"/>
    </source>
</evidence>
<accession>A0A0K1NN58</accession>
<dbReference type="Proteomes" id="UP000682005">
    <property type="component" value="Chromosome 2"/>
</dbReference>
<dbReference type="OrthoDB" id="975810at2"/>
<evidence type="ECO:0000313" key="1">
    <source>
        <dbReference type="EMBL" id="AKU70502.1"/>
    </source>
</evidence>
<keyword evidence="4" id="KW-1185">Reference proteome</keyword>
<evidence type="ECO:0000313" key="2">
    <source>
        <dbReference type="EMBL" id="QUB86137.1"/>
    </source>
</evidence>
<dbReference type="Gene3D" id="3.80.10.10">
    <property type="entry name" value="Ribonuclease Inhibitor"/>
    <property type="match status" value="1"/>
</dbReference>
<dbReference type="PANTHER" id="PTHR33463:SF218">
    <property type="entry name" value="DISEASE RESISTANCE PROTEIN RPS2-LIKE"/>
    <property type="match status" value="1"/>
</dbReference>
<sequence length="623" mass="70198">MKQLRLFGYLLAIIGMMSFHYAFAQKVETKYVRITPGEGKQLHLYFLTQDMSKLTIEGGKETGRQESGTHTVVFLETIAKKQIKITGEFTFLKCSSDDIQALDFSGSTKIVQWQFTPSSALKDIDLSGMSNLRSLIIKDINVETISIIGCHKLKDFYIDSDFLKNLDFSSCLEIESISVNSTSLENLNITGCKELKVLKCPYAPLTKLQIQSYHNLKTLHCGTEDHTMELLQIIDCPQLSDFELYPNRYALHGAHIKSIDIDGCPLLKSFVKTDRAKLLENLKLRNCSGISKLHVDLEKLQHITIENCPALKDILITNNALSLSEMRKLCKALPEGDGTNVIKLLNFGTMVEYNCMNGEIADAFTAHGWKPIVHTNKGDDIDYSAVKWDYLTFKTAMQTGAEFRIYNIYSMRQLLAEKNIEPTDWVWRKKGDDYMTCTYTGTDGSFTLKQRKGYWNEITITDPRALLTLVEGIGKLESLKYLDLRGQLLETVDFSPANTALLKVDISNNRIKNMQSIVDALPTVDKKYIIVYDHGAVPTDQNICTKEQVEQLKAKGWVVIAHDGDKLRYFVGNGTTNGINEISDSNEEVKAVYTINGVRIKQVQSGINIVKMANGKTKKIIIP</sequence>
<evidence type="ECO:0000313" key="3">
    <source>
        <dbReference type="Proteomes" id="UP000060345"/>
    </source>
</evidence>
<evidence type="ECO:0008006" key="5">
    <source>
        <dbReference type="Google" id="ProtNLM"/>
    </source>
</evidence>
<dbReference type="AlphaFoldDB" id="A0A0K1NN58"/>
<reference evidence="1 3" key="1">
    <citation type="submission" date="2015-07" db="EMBL/GenBank/DDBJ databases">
        <authorList>
            <person name="Noorani M."/>
        </authorList>
    </citation>
    <scope>NUCLEOTIDE SEQUENCE [LARGE SCALE GENOMIC DNA]</scope>
    <source>
        <strain evidence="1 3">W1435</strain>
    </source>
</reference>
<proteinExistence type="predicted"/>
<reference evidence="2 4" key="2">
    <citation type="submission" date="2021-03" db="EMBL/GenBank/DDBJ databases">
        <title>Human Oral Microbial Genomes.</title>
        <authorList>
            <person name="Johnston C.D."/>
            <person name="Chen T."/>
            <person name="Dewhirst F.E."/>
        </authorList>
    </citation>
    <scope>NUCLEOTIDE SEQUENCE [LARGE SCALE GENOMIC DNA]</scope>
    <source>
        <strain evidence="2 4">W1435</strain>
    </source>
</reference>
<protein>
    <recommendedName>
        <fullName evidence="5">Internalin</fullName>
    </recommendedName>
</protein>
<dbReference type="PANTHER" id="PTHR33463">
    <property type="entry name" value="NB-ARC DOMAIN-CONTAINING PROTEIN-RELATED"/>
    <property type="match status" value="1"/>
</dbReference>
<gene>
    <name evidence="1" type="ORF">ADJ77_12185</name>
    <name evidence="2" type="ORF">J5A51_02420</name>
</gene>
<dbReference type="InterPro" id="IPR032675">
    <property type="entry name" value="LRR_dom_sf"/>
</dbReference>
<organism evidence="1 3">
    <name type="scientific">Prevotella fusca JCM 17724</name>
    <dbReference type="NCBI Taxonomy" id="1236517"/>
    <lineage>
        <taxon>Bacteria</taxon>
        <taxon>Pseudomonadati</taxon>
        <taxon>Bacteroidota</taxon>
        <taxon>Bacteroidia</taxon>
        <taxon>Bacteroidales</taxon>
        <taxon>Prevotellaceae</taxon>
        <taxon>Prevotella</taxon>
    </lineage>
</organism>
<dbReference type="EMBL" id="CP072369">
    <property type="protein sequence ID" value="QUB86137.1"/>
    <property type="molecule type" value="Genomic_DNA"/>
</dbReference>
<dbReference type="SUPFAM" id="SSF52047">
    <property type="entry name" value="RNI-like"/>
    <property type="match status" value="1"/>
</dbReference>
<dbReference type="STRING" id="1236517.ADJ77_12185"/>
<name>A0A0K1NN58_9BACT</name>
<dbReference type="Proteomes" id="UP000060345">
    <property type="component" value="Chromosome 2"/>
</dbReference>
<dbReference type="KEGG" id="pfus:ADJ77_12185"/>